<keyword evidence="3" id="KW-0812">Transmembrane</keyword>
<dbReference type="EMBL" id="VIIS01000164">
    <property type="protein sequence ID" value="KAF0312517.1"/>
    <property type="molecule type" value="Genomic_DNA"/>
</dbReference>
<comment type="pathway">
    <text evidence="3">Protein modification; protein glycosylation.</text>
</comment>
<dbReference type="AlphaFoldDB" id="A0A6A4WZK8"/>
<keyword evidence="1 3" id="KW-0328">Glycosyltransferase</keyword>
<dbReference type="GO" id="GO:0032580">
    <property type="term" value="C:Golgi cisterna membrane"/>
    <property type="evidence" value="ECO:0007669"/>
    <property type="project" value="UniProtKB-SubCell"/>
</dbReference>
<comment type="subcellular location">
    <subcellularLocation>
        <location evidence="3">Golgi apparatus</location>
        <location evidence="3">Golgi stack membrane</location>
        <topology evidence="3">Single-pass type II membrane protein</topology>
    </subcellularLocation>
</comment>
<dbReference type="GO" id="GO:0005975">
    <property type="term" value="P:carbohydrate metabolic process"/>
    <property type="evidence" value="ECO:0007669"/>
    <property type="project" value="InterPro"/>
</dbReference>
<dbReference type="PANTHER" id="PTHR11927:SF9">
    <property type="entry name" value="L-FUCOSYLTRANSFERASE"/>
    <property type="match status" value="1"/>
</dbReference>
<keyword evidence="3" id="KW-0735">Signal-anchor</keyword>
<sequence>MLLDASSVTPEAHSDEPAPSWSSPNESKSGEEVSENPVQGKYVYGGCGNLPMGAIIADASGLLGNNLAEYATIYAYGKRYQMPAVATTDLMRMMGHIFPFTSLPWVLESCTSGFQKVTTDQFEAVNEHDRRKYRWKIVYYPHRIRLFWWYRDALMKEFRFRENLSGTDIYLLGDPRSEFPGVERDLALLAACNHTIFDYGTYGFFAAFLAGQRTCALGGALRWASPIPWL</sequence>
<reference evidence="5 6" key="1">
    <citation type="submission" date="2019-07" db="EMBL/GenBank/DDBJ databases">
        <title>Draft genome assembly of a fouling barnacle, Amphibalanus amphitrite (Darwin, 1854): The first reference genome for Thecostraca.</title>
        <authorList>
            <person name="Kim W."/>
        </authorList>
    </citation>
    <scope>NUCLEOTIDE SEQUENCE [LARGE SCALE GENOMIC DNA]</scope>
    <source>
        <strain evidence="5">SNU_AA5</strain>
        <tissue evidence="5">Soma without cirri and trophi</tissue>
    </source>
</reference>
<keyword evidence="3" id="KW-0333">Golgi apparatus</keyword>
<dbReference type="GO" id="GO:0008107">
    <property type="term" value="F:galactoside 2-alpha-L-fucosyltransferase activity"/>
    <property type="evidence" value="ECO:0007669"/>
    <property type="project" value="InterPro"/>
</dbReference>
<gene>
    <name evidence="5" type="primary">FUT1_1</name>
    <name evidence="5" type="ORF">FJT64_016746</name>
</gene>
<dbReference type="InterPro" id="IPR002516">
    <property type="entry name" value="Glyco_trans_11"/>
</dbReference>
<dbReference type="PANTHER" id="PTHR11927">
    <property type="entry name" value="GALACTOSIDE 2-L-FUCOSYLTRANSFERASE"/>
    <property type="match status" value="1"/>
</dbReference>
<dbReference type="OrthoDB" id="6364263at2759"/>
<evidence type="ECO:0000256" key="3">
    <source>
        <dbReference type="RuleBase" id="RU363129"/>
    </source>
</evidence>
<evidence type="ECO:0000256" key="2">
    <source>
        <dbReference type="ARBA" id="ARBA00022679"/>
    </source>
</evidence>
<accession>A0A6A4WZK8</accession>
<keyword evidence="2 3" id="KW-0808">Transferase</keyword>
<evidence type="ECO:0000256" key="4">
    <source>
        <dbReference type="SAM" id="MobiDB-lite"/>
    </source>
</evidence>
<keyword evidence="6" id="KW-1185">Reference proteome</keyword>
<dbReference type="Proteomes" id="UP000440578">
    <property type="component" value="Unassembled WGS sequence"/>
</dbReference>
<evidence type="ECO:0000313" key="6">
    <source>
        <dbReference type="Proteomes" id="UP000440578"/>
    </source>
</evidence>
<proteinExistence type="inferred from homology"/>
<evidence type="ECO:0000313" key="5">
    <source>
        <dbReference type="EMBL" id="KAF0312517.1"/>
    </source>
</evidence>
<protein>
    <recommendedName>
        <fullName evidence="3">L-Fucosyltransferase</fullName>
        <ecNumber evidence="3">2.4.1.-</ecNumber>
    </recommendedName>
</protein>
<dbReference type="UniPathway" id="UPA00378"/>
<comment type="similarity">
    <text evidence="3">Belongs to the glycosyltransferase 11 family.</text>
</comment>
<evidence type="ECO:0000256" key="1">
    <source>
        <dbReference type="ARBA" id="ARBA00022676"/>
    </source>
</evidence>
<organism evidence="5 6">
    <name type="scientific">Amphibalanus amphitrite</name>
    <name type="common">Striped barnacle</name>
    <name type="synonym">Balanus amphitrite</name>
    <dbReference type="NCBI Taxonomy" id="1232801"/>
    <lineage>
        <taxon>Eukaryota</taxon>
        <taxon>Metazoa</taxon>
        <taxon>Ecdysozoa</taxon>
        <taxon>Arthropoda</taxon>
        <taxon>Crustacea</taxon>
        <taxon>Multicrustacea</taxon>
        <taxon>Cirripedia</taxon>
        <taxon>Thoracica</taxon>
        <taxon>Thoracicalcarea</taxon>
        <taxon>Balanomorpha</taxon>
        <taxon>Balanoidea</taxon>
        <taxon>Balanidae</taxon>
        <taxon>Amphibalaninae</taxon>
        <taxon>Amphibalanus</taxon>
    </lineage>
</organism>
<comment type="caution">
    <text evidence="5">The sequence shown here is derived from an EMBL/GenBank/DDBJ whole genome shotgun (WGS) entry which is preliminary data.</text>
</comment>
<dbReference type="EC" id="2.4.1.-" evidence="3"/>
<feature type="region of interest" description="Disordered" evidence="4">
    <location>
        <begin position="1"/>
        <end position="35"/>
    </location>
</feature>
<dbReference type="Pfam" id="PF01531">
    <property type="entry name" value="Glyco_transf_11"/>
    <property type="match status" value="1"/>
</dbReference>
<keyword evidence="3" id="KW-0325">Glycoprotein</keyword>
<name>A0A6A4WZK8_AMPAM</name>